<evidence type="ECO:0000256" key="1">
    <source>
        <dbReference type="SAM" id="MobiDB-lite"/>
    </source>
</evidence>
<evidence type="ECO:0000256" key="2">
    <source>
        <dbReference type="SAM" id="Phobius"/>
    </source>
</evidence>
<dbReference type="RefSeq" id="XP_009057615.1">
    <property type="nucleotide sequence ID" value="XM_009059367.1"/>
</dbReference>
<dbReference type="CTD" id="20249242"/>
<feature type="compositionally biased region" description="Basic residues" evidence="1">
    <location>
        <begin position="1"/>
        <end position="15"/>
    </location>
</feature>
<feature type="domain" description="CARD" evidence="3">
    <location>
        <begin position="140"/>
        <end position="214"/>
    </location>
</feature>
<evidence type="ECO:0000313" key="4">
    <source>
        <dbReference type="EMBL" id="ESO91544.1"/>
    </source>
</evidence>
<feature type="transmembrane region" description="Helical" evidence="2">
    <location>
        <begin position="479"/>
        <end position="498"/>
    </location>
</feature>
<dbReference type="InterPro" id="IPR001315">
    <property type="entry name" value="CARD"/>
</dbReference>
<feature type="transmembrane region" description="Helical" evidence="2">
    <location>
        <begin position="534"/>
        <end position="555"/>
    </location>
</feature>
<keyword evidence="5" id="KW-1185">Reference proteome</keyword>
<feature type="compositionally biased region" description="Basic and acidic residues" evidence="1">
    <location>
        <begin position="16"/>
        <end position="33"/>
    </location>
</feature>
<sequence>MPRHMPWNSRKKKENKQRVERQMENEERQERRTGSQTLHEPKWYSTGDINRQPRRFNSMPSINGDALDYRMLHDLLGYQLQKDTSNSKSQERFDLIEQRQDYTNSLVQNLCRSVESLLQMADDDLFYKSDYDDCDDDLISEAPHKYVVRKSLLDLKDNLDTKYIVDELYARHAIDGDELQSVQGQKTDARKTRRLAIILERKPPSTFEAFLGVLNGDEQLDWLHEELKRKYEVAKRSAKTKCCQFCYVCNSTDVRNLADHMYSNRSLNLMEYKYLVNDAVSETERWQSLRQKTPEMSEARDGFINALQDLYPEVEKKIRFGFTIDNGKFQCTCSDRHRRTSKKYEPRTIKKRPGAKIARDIGPYVKEDDQFTIERFLSEENVSISGSGLDAVPDIVATNRPKEMELSELTAANSPKPSPIVEASPIIRRTSEEVLGTSELKDDKIDETGAKALDTQKENVTSDIGKTENIQRETTDGDGYKYLSFVLGLVVLLLLLVVMTPNDAVALLAVAPLAVALLAVALLAVALLAVALLAVAPLAVALLAVALLAVALLAVAPLVVALLAVALLAVALLSVALLSVAPLAVAPLAVALLAVALLALALLAVALLALLDL</sequence>
<dbReference type="GO" id="GO:0042981">
    <property type="term" value="P:regulation of apoptotic process"/>
    <property type="evidence" value="ECO:0007669"/>
    <property type="project" value="InterPro"/>
</dbReference>
<dbReference type="CDD" id="cd01671">
    <property type="entry name" value="CARD"/>
    <property type="match status" value="1"/>
</dbReference>
<dbReference type="InterPro" id="IPR011029">
    <property type="entry name" value="DEATH-like_dom_sf"/>
</dbReference>
<dbReference type="HOGENOM" id="CLU_445712_0_0_1"/>
<dbReference type="KEGG" id="lgi:LOTGIDRAFT_233360"/>
<proteinExistence type="predicted"/>
<dbReference type="EMBL" id="KB202237">
    <property type="protein sequence ID" value="ESO91544.1"/>
    <property type="molecule type" value="Genomic_DNA"/>
</dbReference>
<dbReference type="OrthoDB" id="10031931at2759"/>
<feature type="transmembrane region" description="Helical" evidence="2">
    <location>
        <begin position="505"/>
        <end position="528"/>
    </location>
</feature>
<evidence type="ECO:0000259" key="3">
    <source>
        <dbReference type="PROSITE" id="PS50209"/>
    </source>
</evidence>
<dbReference type="AlphaFoldDB" id="V4BRM0"/>
<keyword evidence="2" id="KW-0472">Membrane</keyword>
<protein>
    <recommendedName>
        <fullName evidence="3">CARD domain-containing protein</fullName>
    </recommendedName>
</protein>
<name>V4BRM0_LOTGI</name>
<dbReference type="Gene3D" id="1.10.533.10">
    <property type="entry name" value="Death Domain, Fas"/>
    <property type="match status" value="1"/>
</dbReference>
<feature type="transmembrane region" description="Helical" evidence="2">
    <location>
        <begin position="590"/>
        <end position="611"/>
    </location>
</feature>
<gene>
    <name evidence="4" type="ORF">LOTGIDRAFT_233360</name>
</gene>
<dbReference type="Proteomes" id="UP000030746">
    <property type="component" value="Unassembled WGS sequence"/>
</dbReference>
<feature type="transmembrane region" description="Helical" evidence="2">
    <location>
        <begin position="562"/>
        <end position="584"/>
    </location>
</feature>
<evidence type="ECO:0000313" key="5">
    <source>
        <dbReference type="Proteomes" id="UP000030746"/>
    </source>
</evidence>
<feature type="region of interest" description="Disordered" evidence="1">
    <location>
        <begin position="1"/>
        <end position="57"/>
    </location>
</feature>
<dbReference type="PROSITE" id="PS50209">
    <property type="entry name" value="CARD"/>
    <property type="match status" value="1"/>
</dbReference>
<organism evidence="4 5">
    <name type="scientific">Lottia gigantea</name>
    <name type="common">Giant owl limpet</name>
    <dbReference type="NCBI Taxonomy" id="225164"/>
    <lineage>
        <taxon>Eukaryota</taxon>
        <taxon>Metazoa</taxon>
        <taxon>Spiralia</taxon>
        <taxon>Lophotrochozoa</taxon>
        <taxon>Mollusca</taxon>
        <taxon>Gastropoda</taxon>
        <taxon>Patellogastropoda</taxon>
        <taxon>Lottioidea</taxon>
        <taxon>Lottiidae</taxon>
        <taxon>Lottia</taxon>
    </lineage>
</organism>
<keyword evidence="2" id="KW-1133">Transmembrane helix</keyword>
<reference evidence="4 5" key="1">
    <citation type="journal article" date="2013" name="Nature">
        <title>Insights into bilaterian evolution from three spiralian genomes.</title>
        <authorList>
            <person name="Simakov O."/>
            <person name="Marletaz F."/>
            <person name="Cho S.J."/>
            <person name="Edsinger-Gonzales E."/>
            <person name="Havlak P."/>
            <person name="Hellsten U."/>
            <person name="Kuo D.H."/>
            <person name="Larsson T."/>
            <person name="Lv J."/>
            <person name="Arendt D."/>
            <person name="Savage R."/>
            <person name="Osoegawa K."/>
            <person name="de Jong P."/>
            <person name="Grimwood J."/>
            <person name="Chapman J.A."/>
            <person name="Shapiro H."/>
            <person name="Aerts A."/>
            <person name="Otillar R.P."/>
            <person name="Terry A.Y."/>
            <person name="Boore J.L."/>
            <person name="Grigoriev I.V."/>
            <person name="Lindberg D.R."/>
            <person name="Seaver E.C."/>
            <person name="Weisblat D.A."/>
            <person name="Putnam N.H."/>
            <person name="Rokhsar D.S."/>
        </authorList>
    </citation>
    <scope>NUCLEOTIDE SEQUENCE [LARGE SCALE GENOMIC DNA]</scope>
</reference>
<accession>V4BRM0</accession>
<dbReference type="SUPFAM" id="SSF47986">
    <property type="entry name" value="DEATH domain"/>
    <property type="match status" value="1"/>
</dbReference>
<keyword evidence="2" id="KW-0812">Transmembrane</keyword>
<dbReference type="GeneID" id="20249242"/>